<dbReference type="AlphaFoldDB" id="A0A9W3CIL2"/>
<name>A0A9W3CIL2_RAPSA</name>
<sequence>MVFKRSYRWTSRQGLASLWKIVYSWISVAQGRVMYITLESFFRGSICGVLLELMRTKQRNVAKCRSGNGTSELILHGSVGARGTKLLCNYEEFLENICGGLAETTADKLIVMFSK</sequence>
<evidence type="ECO:0000313" key="1">
    <source>
        <dbReference type="Proteomes" id="UP000504610"/>
    </source>
</evidence>
<dbReference type="RefSeq" id="XP_056851367.1">
    <property type="nucleotide sequence ID" value="XM_056995387.1"/>
</dbReference>
<reference evidence="2 3" key="2">
    <citation type="submission" date="2025-04" db="UniProtKB">
        <authorList>
            <consortium name="RefSeq"/>
        </authorList>
    </citation>
    <scope>IDENTIFICATION</scope>
    <source>
        <tissue evidence="2 3">Leaf</tissue>
    </source>
</reference>
<keyword evidence="1" id="KW-1185">Reference proteome</keyword>
<dbReference type="Proteomes" id="UP000504610">
    <property type="component" value="Chromosome 9"/>
</dbReference>
<evidence type="ECO:0000313" key="2">
    <source>
        <dbReference type="RefSeq" id="XP_056851367.1"/>
    </source>
</evidence>
<protein>
    <submittedName>
        <fullName evidence="2 3">Uncharacterized protein LOC108826111 isoform X1</fullName>
    </submittedName>
</protein>
<dbReference type="GeneID" id="108826111"/>
<dbReference type="RefSeq" id="XP_056851368.1">
    <property type="nucleotide sequence ID" value="XM_056995388.1"/>
</dbReference>
<evidence type="ECO:0000313" key="3">
    <source>
        <dbReference type="RefSeq" id="XP_056851368.1"/>
    </source>
</evidence>
<organism evidence="1 2">
    <name type="scientific">Raphanus sativus</name>
    <name type="common">Radish</name>
    <name type="synonym">Raphanus raphanistrum var. sativus</name>
    <dbReference type="NCBI Taxonomy" id="3726"/>
    <lineage>
        <taxon>Eukaryota</taxon>
        <taxon>Viridiplantae</taxon>
        <taxon>Streptophyta</taxon>
        <taxon>Embryophyta</taxon>
        <taxon>Tracheophyta</taxon>
        <taxon>Spermatophyta</taxon>
        <taxon>Magnoliopsida</taxon>
        <taxon>eudicotyledons</taxon>
        <taxon>Gunneridae</taxon>
        <taxon>Pentapetalae</taxon>
        <taxon>rosids</taxon>
        <taxon>malvids</taxon>
        <taxon>Brassicales</taxon>
        <taxon>Brassicaceae</taxon>
        <taxon>Brassiceae</taxon>
        <taxon>Raphanus</taxon>
    </lineage>
</organism>
<proteinExistence type="predicted"/>
<reference evidence="1" key="1">
    <citation type="journal article" date="2019" name="Database">
        <title>The radish genome database (RadishGD): an integrated information resource for radish genomics.</title>
        <authorList>
            <person name="Yu H.J."/>
            <person name="Baek S."/>
            <person name="Lee Y.J."/>
            <person name="Cho A."/>
            <person name="Mun J.H."/>
        </authorList>
    </citation>
    <scope>NUCLEOTIDE SEQUENCE [LARGE SCALE GENOMIC DNA]</scope>
    <source>
        <strain evidence="1">cv. WK10039</strain>
    </source>
</reference>
<accession>A0A9W3CIL2</accession>
<gene>
    <name evidence="2 3" type="primary">LOC108826111</name>
</gene>